<dbReference type="EMBL" id="LCIH01000014">
    <property type="protein sequence ID" value="KKT51235.1"/>
    <property type="molecule type" value="Genomic_DNA"/>
</dbReference>
<organism evidence="1 2">
    <name type="scientific">Candidatus Collierbacteria bacterium GW2011_GWB2_44_22</name>
    <dbReference type="NCBI Taxonomy" id="1618387"/>
    <lineage>
        <taxon>Bacteria</taxon>
        <taxon>Candidatus Collieribacteriota</taxon>
    </lineage>
</organism>
<dbReference type="Gene3D" id="3.30.830.10">
    <property type="entry name" value="Metalloenzyme, LuxS/M16 peptidase-like"/>
    <property type="match status" value="1"/>
</dbReference>
<accession>A0A0G1HWD3</accession>
<evidence type="ECO:0000313" key="1">
    <source>
        <dbReference type="EMBL" id="KKT51235.1"/>
    </source>
</evidence>
<feature type="non-terminal residue" evidence="1">
    <location>
        <position position="1"/>
    </location>
</feature>
<dbReference type="Proteomes" id="UP000034006">
    <property type="component" value="Unassembled WGS sequence"/>
</dbReference>
<dbReference type="InterPro" id="IPR011249">
    <property type="entry name" value="Metalloenz_LuxS/M16"/>
</dbReference>
<dbReference type="SUPFAM" id="SSF63411">
    <property type="entry name" value="LuxS/MPP-like metallohydrolase"/>
    <property type="match status" value="1"/>
</dbReference>
<dbReference type="STRING" id="1618387.UW44_C0014G0027"/>
<gene>
    <name evidence="1" type="ORF">UW44_C0014G0027</name>
</gene>
<dbReference type="AlphaFoldDB" id="A0A0G1HWD3"/>
<sequence>IYSPEEMIEKVEKVTLKEVQDIAKEIFKRENLSISVVGDYKKLDFKI</sequence>
<evidence type="ECO:0008006" key="3">
    <source>
        <dbReference type="Google" id="ProtNLM"/>
    </source>
</evidence>
<protein>
    <recommendedName>
        <fullName evidence="3">Peptidase M16 domain protein</fullName>
    </recommendedName>
</protein>
<reference evidence="1 2" key="1">
    <citation type="journal article" date="2015" name="Nature">
        <title>rRNA introns, odd ribosomes, and small enigmatic genomes across a large radiation of phyla.</title>
        <authorList>
            <person name="Brown C.T."/>
            <person name="Hug L.A."/>
            <person name="Thomas B.C."/>
            <person name="Sharon I."/>
            <person name="Castelle C.J."/>
            <person name="Singh A."/>
            <person name="Wilkins M.J."/>
            <person name="Williams K.H."/>
            <person name="Banfield J.F."/>
        </authorList>
    </citation>
    <scope>NUCLEOTIDE SEQUENCE [LARGE SCALE GENOMIC DNA]</scope>
</reference>
<comment type="caution">
    <text evidence="1">The sequence shown here is derived from an EMBL/GenBank/DDBJ whole genome shotgun (WGS) entry which is preliminary data.</text>
</comment>
<proteinExistence type="predicted"/>
<evidence type="ECO:0000313" key="2">
    <source>
        <dbReference type="Proteomes" id="UP000034006"/>
    </source>
</evidence>
<dbReference type="GO" id="GO:0046872">
    <property type="term" value="F:metal ion binding"/>
    <property type="evidence" value="ECO:0007669"/>
    <property type="project" value="InterPro"/>
</dbReference>
<name>A0A0G1HWD3_9BACT</name>